<dbReference type="InterPro" id="IPR019734">
    <property type="entry name" value="TPR_rpt"/>
</dbReference>
<evidence type="ECO:0000256" key="5">
    <source>
        <dbReference type="SAM" id="MobiDB-lite"/>
    </source>
</evidence>
<feature type="domain" description="OmpR/PhoB-type" evidence="6">
    <location>
        <begin position="15"/>
        <end position="86"/>
    </location>
</feature>
<dbReference type="SUPFAM" id="SSF52540">
    <property type="entry name" value="P-loop containing nucleoside triphosphate hydrolases"/>
    <property type="match status" value="1"/>
</dbReference>
<dbReference type="Proteomes" id="UP000547510">
    <property type="component" value="Unassembled WGS sequence"/>
</dbReference>
<proteinExistence type="inferred from homology"/>
<dbReference type="RefSeq" id="WP_184694726.1">
    <property type="nucleotide sequence ID" value="NZ_JACHJN010000008.1"/>
</dbReference>
<evidence type="ECO:0000259" key="6">
    <source>
        <dbReference type="SMART" id="SM00862"/>
    </source>
</evidence>
<dbReference type="PANTHER" id="PTHR35807:SF1">
    <property type="entry name" value="TRANSCRIPTIONAL REGULATOR REDD"/>
    <property type="match status" value="1"/>
</dbReference>
<keyword evidence="3 8" id="KW-0238">DNA-binding</keyword>
<dbReference type="GO" id="GO:0043531">
    <property type="term" value="F:ADP binding"/>
    <property type="evidence" value="ECO:0007669"/>
    <property type="project" value="InterPro"/>
</dbReference>
<dbReference type="Pfam" id="PF00931">
    <property type="entry name" value="NB-ARC"/>
    <property type="match status" value="1"/>
</dbReference>
<reference evidence="8 9" key="1">
    <citation type="submission" date="2020-08" db="EMBL/GenBank/DDBJ databases">
        <title>Genomic Encyclopedia of Type Strains, Phase III (KMG-III): the genomes of soil and plant-associated and newly described type strains.</title>
        <authorList>
            <person name="Whitman W."/>
        </authorList>
    </citation>
    <scope>NUCLEOTIDE SEQUENCE [LARGE SCALE GENOMIC DNA]</scope>
    <source>
        <strain evidence="8 9">CECT 8640</strain>
    </source>
</reference>
<dbReference type="InterPro" id="IPR036388">
    <property type="entry name" value="WH-like_DNA-bd_sf"/>
</dbReference>
<evidence type="ECO:0000256" key="1">
    <source>
        <dbReference type="ARBA" id="ARBA00005820"/>
    </source>
</evidence>
<feature type="compositionally biased region" description="Basic and acidic residues" evidence="5">
    <location>
        <begin position="248"/>
        <end position="265"/>
    </location>
</feature>
<keyword evidence="4" id="KW-0804">Transcription</keyword>
<evidence type="ECO:0000256" key="2">
    <source>
        <dbReference type="ARBA" id="ARBA00023015"/>
    </source>
</evidence>
<protein>
    <submittedName>
        <fullName evidence="8">DNA-binding SARP family transcriptional activator</fullName>
    </submittedName>
</protein>
<dbReference type="GO" id="GO:0003677">
    <property type="term" value="F:DNA binding"/>
    <property type="evidence" value="ECO:0007669"/>
    <property type="project" value="UniProtKB-KW"/>
</dbReference>
<dbReference type="Gene3D" id="1.10.10.10">
    <property type="entry name" value="Winged helix-like DNA-binding domain superfamily/Winged helix DNA-binding domain"/>
    <property type="match status" value="1"/>
</dbReference>
<dbReference type="SMART" id="SM01043">
    <property type="entry name" value="BTAD"/>
    <property type="match status" value="1"/>
</dbReference>
<feature type="region of interest" description="Disordered" evidence="5">
    <location>
        <begin position="244"/>
        <end position="265"/>
    </location>
</feature>
<dbReference type="InterPro" id="IPR016032">
    <property type="entry name" value="Sig_transdc_resp-reg_C-effctor"/>
</dbReference>
<organism evidence="8 9">
    <name type="scientific">Saccharothrix tamanrassetensis</name>
    <dbReference type="NCBI Taxonomy" id="1051531"/>
    <lineage>
        <taxon>Bacteria</taxon>
        <taxon>Bacillati</taxon>
        <taxon>Actinomycetota</taxon>
        <taxon>Actinomycetes</taxon>
        <taxon>Pseudonocardiales</taxon>
        <taxon>Pseudonocardiaceae</taxon>
        <taxon>Saccharothrix</taxon>
    </lineage>
</organism>
<dbReference type="InterPro" id="IPR005158">
    <property type="entry name" value="BTAD"/>
</dbReference>
<dbReference type="GO" id="GO:0000160">
    <property type="term" value="P:phosphorelay signal transduction system"/>
    <property type="evidence" value="ECO:0007669"/>
    <property type="project" value="InterPro"/>
</dbReference>
<evidence type="ECO:0000256" key="3">
    <source>
        <dbReference type="ARBA" id="ARBA00023125"/>
    </source>
</evidence>
<gene>
    <name evidence="8" type="ORF">FHS29_005232</name>
</gene>
<dbReference type="EMBL" id="JACHJN010000008">
    <property type="protein sequence ID" value="MBB5958624.1"/>
    <property type="molecule type" value="Genomic_DNA"/>
</dbReference>
<accession>A0A841CQJ0</accession>
<name>A0A841CQJ0_9PSEU</name>
<sequence length="957" mass="105039">MEFRILGPFEVRDRGAAVALGGSRQRAVLAALLLRANETAGIGYLAESVWDAPPATPASNLRTYVAGLRQRLGPSRLVTRSGGYALVVGEGELDLMEFERLSAAGDRALHGGDLAAAADLFDRALRLWRGGALEGHAAGPVLRSELARLEEQRLAVVERHVNVRLELGQHADLVGELRKLVADHPLREESWGQLMLALYRSGRRADALNAYQQVYRMLDTDLGVAPGQALRELHGVLLADAPVPQRVPTDHRPRQLPPEADHYTGRDGALDELSGLVGRESAVLPVVTVTGCPGVGKTAFAIRAGHRLATSFPHGQLFVDLRGADRRPRRPEEVLARFLRDLGVAGVDVPSRAEERAGMFRDRLAGRRVLLVLDNAASEDQVRPLLPGHPGCCVLITSRSRLTGLDTCKRIRLSALAPADSARLLGKLVGDEAVERGAARRITELCGGLPLALRIVGTKLRSLPHLTADALALRLEDEQHRLDELVGGDREVRAGFLLSYAGLGEPERRAFRLLALLPGASFPAWAAAAALDQDLHPTERLLERLVEANLLECGTSAAGRLRYHFHDLLRLFAEEKAEQDSTAEERQHSERRVLDAYLHIARQADVRLGFGGLPEFRAPALDLGAPGLVEDLVADAPGWLDEEHGCLLEAIETSVRNGSDELTCRLGATMGAYLELRAQWDDLVRVLDLGLAAARRSGSAYWTAFALFARGLAAREQREFALCEKLFRECLEVLPAAGDALLEVVTLLSVGVGHRLQGRLPAAAACFAECLRRLAVLDQPRWLAYALRELGVLHRYQGRWDEAERCLRRATDEFGRLGDRRWRAASLRELGIVRRERGDVAEALEMLNASRREFHDLGDRRREAAAWRSLAYLHLGVGDLDRAYSCAVRSREVFALTLDEHGAACTEVCLGDIHLALGDRRQALALIRRGLAVFEKLDDPRRLAKTRVSLERALASD</sequence>
<dbReference type="GO" id="GO:0006355">
    <property type="term" value="P:regulation of DNA-templated transcription"/>
    <property type="evidence" value="ECO:0007669"/>
    <property type="project" value="InterPro"/>
</dbReference>
<dbReference type="Pfam" id="PF03704">
    <property type="entry name" value="BTAD"/>
    <property type="match status" value="1"/>
</dbReference>
<dbReference type="SUPFAM" id="SSF46894">
    <property type="entry name" value="C-terminal effector domain of the bipartite response regulators"/>
    <property type="match status" value="1"/>
</dbReference>
<dbReference type="InterPro" id="IPR001867">
    <property type="entry name" value="OmpR/PhoB-type_DNA-bd"/>
</dbReference>
<dbReference type="SUPFAM" id="SSF48452">
    <property type="entry name" value="TPR-like"/>
    <property type="match status" value="3"/>
</dbReference>
<keyword evidence="9" id="KW-1185">Reference proteome</keyword>
<keyword evidence="2" id="KW-0805">Transcription regulation</keyword>
<dbReference type="InterPro" id="IPR051677">
    <property type="entry name" value="AfsR-DnrI-RedD_regulator"/>
</dbReference>
<dbReference type="PANTHER" id="PTHR35807">
    <property type="entry name" value="TRANSCRIPTIONAL REGULATOR REDD-RELATED"/>
    <property type="match status" value="1"/>
</dbReference>
<dbReference type="Pfam" id="PF13424">
    <property type="entry name" value="TPR_12"/>
    <property type="match status" value="1"/>
</dbReference>
<comment type="similarity">
    <text evidence="1">Belongs to the AfsR/DnrI/RedD regulatory family.</text>
</comment>
<evidence type="ECO:0000259" key="7">
    <source>
        <dbReference type="SMART" id="SM01043"/>
    </source>
</evidence>
<dbReference type="PRINTS" id="PR00364">
    <property type="entry name" value="DISEASERSIST"/>
</dbReference>
<dbReference type="Gene3D" id="1.25.40.10">
    <property type="entry name" value="Tetratricopeptide repeat domain"/>
    <property type="match status" value="2"/>
</dbReference>
<comment type="caution">
    <text evidence="8">The sequence shown here is derived from an EMBL/GenBank/DDBJ whole genome shotgun (WGS) entry which is preliminary data.</text>
</comment>
<dbReference type="Gene3D" id="3.40.50.300">
    <property type="entry name" value="P-loop containing nucleotide triphosphate hydrolases"/>
    <property type="match status" value="1"/>
</dbReference>
<evidence type="ECO:0000256" key="4">
    <source>
        <dbReference type="ARBA" id="ARBA00023163"/>
    </source>
</evidence>
<dbReference type="InterPro" id="IPR011990">
    <property type="entry name" value="TPR-like_helical_dom_sf"/>
</dbReference>
<dbReference type="InterPro" id="IPR002182">
    <property type="entry name" value="NB-ARC"/>
</dbReference>
<evidence type="ECO:0000313" key="9">
    <source>
        <dbReference type="Proteomes" id="UP000547510"/>
    </source>
</evidence>
<dbReference type="AlphaFoldDB" id="A0A841CQJ0"/>
<dbReference type="SMART" id="SM00028">
    <property type="entry name" value="TPR"/>
    <property type="match status" value="7"/>
</dbReference>
<dbReference type="CDD" id="cd15831">
    <property type="entry name" value="BTAD"/>
    <property type="match status" value="1"/>
</dbReference>
<dbReference type="SMART" id="SM00862">
    <property type="entry name" value="Trans_reg_C"/>
    <property type="match status" value="1"/>
</dbReference>
<evidence type="ECO:0000313" key="8">
    <source>
        <dbReference type="EMBL" id="MBB5958624.1"/>
    </source>
</evidence>
<dbReference type="InterPro" id="IPR027417">
    <property type="entry name" value="P-loop_NTPase"/>
</dbReference>
<feature type="domain" description="Bacterial transcriptional activator" evidence="7">
    <location>
        <begin position="93"/>
        <end position="238"/>
    </location>
</feature>